<comment type="subcellular location">
    <subcellularLocation>
        <location evidence="1">Cell membrane</location>
        <topology evidence="1">Multi-pass membrane protein</topology>
    </subcellularLocation>
</comment>
<feature type="transmembrane region" description="Helical" evidence="7">
    <location>
        <begin position="60"/>
        <end position="80"/>
    </location>
</feature>
<dbReference type="Gene3D" id="1.20.1720.10">
    <property type="entry name" value="Multidrug resistance protein D"/>
    <property type="match status" value="1"/>
</dbReference>
<dbReference type="GO" id="GO:0046677">
    <property type="term" value="P:response to antibiotic"/>
    <property type="evidence" value="ECO:0007669"/>
    <property type="project" value="UniProtKB-KW"/>
</dbReference>
<feature type="transmembrane region" description="Helical" evidence="7">
    <location>
        <begin position="455"/>
        <end position="474"/>
    </location>
</feature>
<feature type="transmembrane region" description="Helical" evidence="7">
    <location>
        <begin position="390"/>
        <end position="408"/>
    </location>
</feature>
<evidence type="ECO:0000313" key="10">
    <source>
        <dbReference type="Proteomes" id="UP000054375"/>
    </source>
</evidence>
<feature type="transmembrane region" description="Helical" evidence="7">
    <location>
        <begin position="415"/>
        <end position="435"/>
    </location>
</feature>
<evidence type="ECO:0000256" key="6">
    <source>
        <dbReference type="SAM" id="MobiDB-lite"/>
    </source>
</evidence>
<dbReference type="Proteomes" id="UP000054375">
    <property type="component" value="Unassembled WGS sequence"/>
</dbReference>
<comment type="caution">
    <text evidence="9">The sequence shown here is derived from an EMBL/GenBank/DDBJ whole genome shotgun (WGS) entry which is preliminary data.</text>
</comment>
<dbReference type="EMBL" id="LMWV01000006">
    <property type="protein sequence ID" value="KUN68503.1"/>
    <property type="molecule type" value="Genomic_DNA"/>
</dbReference>
<organism evidence="9 10">
    <name type="scientific">Streptomyces griseorubiginosus</name>
    <dbReference type="NCBI Taxonomy" id="67304"/>
    <lineage>
        <taxon>Bacteria</taxon>
        <taxon>Bacillati</taxon>
        <taxon>Actinomycetota</taxon>
        <taxon>Actinomycetes</taxon>
        <taxon>Kitasatosporales</taxon>
        <taxon>Streptomycetaceae</taxon>
        <taxon>Streptomyces</taxon>
    </lineage>
</organism>
<protein>
    <submittedName>
        <fullName evidence="9">MFS transporter</fullName>
    </submittedName>
</protein>
<feature type="transmembrane region" description="Helical" evidence="7">
    <location>
        <begin position="180"/>
        <end position="201"/>
    </location>
</feature>
<feature type="region of interest" description="Disordered" evidence="6">
    <location>
        <begin position="294"/>
        <end position="328"/>
    </location>
</feature>
<evidence type="ECO:0000256" key="4">
    <source>
        <dbReference type="ARBA" id="ARBA00023136"/>
    </source>
</evidence>
<feature type="transmembrane region" description="Helical" evidence="7">
    <location>
        <begin position="518"/>
        <end position="541"/>
    </location>
</feature>
<evidence type="ECO:0000256" key="1">
    <source>
        <dbReference type="ARBA" id="ARBA00004651"/>
    </source>
</evidence>
<keyword evidence="10" id="KW-1185">Reference proteome</keyword>
<feature type="transmembrane region" description="Helical" evidence="7">
    <location>
        <begin position="213"/>
        <end position="232"/>
    </location>
</feature>
<dbReference type="PANTHER" id="PTHR42718:SF39">
    <property type="entry name" value="ACTINORHODIN TRANSPORTER-RELATED"/>
    <property type="match status" value="1"/>
</dbReference>
<dbReference type="CDD" id="cd17321">
    <property type="entry name" value="MFS_MMR_MDR_like"/>
    <property type="match status" value="1"/>
</dbReference>
<dbReference type="InterPro" id="IPR020846">
    <property type="entry name" value="MFS_dom"/>
</dbReference>
<keyword evidence="2 7" id="KW-0812">Transmembrane</keyword>
<dbReference type="SUPFAM" id="SSF103473">
    <property type="entry name" value="MFS general substrate transporter"/>
    <property type="match status" value="1"/>
</dbReference>
<feature type="transmembrane region" description="Helical" evidence="7">
    <location>
        <begin position="353"/>
        <end position="378"/>
    </location>
</feature>
<feature type="transmembrane region" description="Helical" evidence="7">
    <location>
        <begin position="87"/>
        <end position="107"/>
    </location>
</feature>
<feature type="transmembrane region" description="Helical" evidence="7">
    <location>
        <begin position="495"/>
        <end position="512"/>
    </location>
</feature>
<dbReference type="Pfam" id="PF07690">
    <property type="entry name" value="MFS_1"/>
    <property type="match status" value="1"/>
</dbReference>
<dbReference type="GO" id="GO:0022857">
    <property type="term" value="F:transmembrane transporter activity"/>
    <property type="evidence" value="ECO:0007669"/>
    <property type="project" value="InterPro"/>
</dbReference>
<proteinExistence type="predicted"/>
<evidence type="ECO:0000313" key="9">
    <source>
        <dbReference type="EMBL" id="KUN68503.1"/>
    </source>
</evidence>
<evidence type="ECO:0000256" key="7">
    <source>
        <dbReference type="SAM" id="Phobius"/>
    </source>
</evidence>
<evidence type="ECO:0000256" key="3">
    <source>
        <dbReference type="ARBA" id="ARBA00022989"/>
    </source>
</evidence>
<dbReference type="InterPro" id="IPR036259">
    <property type="entry name" value="MFS_trans_sf"/>
</dbReference>
<evidence type="ECO:0000256" key="2">
    <source>
        <dbReference type="ARBA" id="ARBA00022692"/>
    </source>
</evidence>
<feature type="transmembrane region" description="Helical" evidence="7">
    <location>
        <begin position="20"/>
        <end position="40"/>
    </location>
</feature>
<dbReference type="AlphaFoldDB" id="A0A117R358"/>
<reference evidence="9 10" key="1">
    <citation type="submission" date="2015-10" db="EMBL/GenBank/DDBJ databases">
        <title>Draft genome sequence of Streptomyces griseorubiginosus DSM 40469, type strain for the species Streptomyces griseorubiginosus.</title>
        <authorList>
            <person name="Ruckert C."/>
            <person name="Winkler A."/>
            <person name="Kalinowski J."/>
            <person name="Kampfer P."/>
            <person name="Glaeser S."/>
        </authorList>
    </citation>
    <scope>NUCLEOTIDE SEQUENCE [LARGE SCALE GENOMIC DNA]</scope>
    <source>
        <strain evidence="9 10">DSM 40469</strain>
    </source>
</reference>
<name>A0A117R358_9ACTN</name>
<evidence type="ECO:0000256" key="5">
    <source>
        <dbReference type="ARBA" id="ARBA00023251"/>
    </source>
</evidence>
<dbReference type="PANTHER" id="PTHR42718">
    <property type="entry name" value="MAJOR FACILITATOR SUPERFAMILY MULTIDRUG TRANSPORTER MFSC"/>
    <property type="match status" value="1"/>
</dbReference>
<dbReference type="InterPro" id="IPR011701">
    <property type="entry name" value="MFS"/>
</dbReference>
<keyword evidence="3 7" id="KW-1133">Transmembrane helix</keyword>
<feature type="transmembrane region" description="Helical" evidence="7">
    <location>
        <begin position="113"/>
        <end position="134"/>
    </location>
</feature>
<dbReference type="GO" id="GO:0005886">
    <property type="term" value="C:plasma membrane"/>
    <property type="evidence" value="ECO:0007669"/>
    <property type="project" value="UniProtKB-SubCell"/>
</dbReference>
<keyword evidence="5" id="KW-0046">Antibiotic resistance</keyword>
<dbReference type="PROSITE" id="PS50850">
    <property type="entry name" value="MFS"/>
    <property type="match status" value="1"/>
</dbReference>
<accession>A0A117R358</accession>
<evidence type="ECO:0000259" key="8">
    <source>
        <dbReference type="PROSITE" id="PS50850"/>
    </source>
</evidence>
<feature type="transmembrane region" description="Helical" evidence="7">
    <location>
        <begin position="146"/>
        <end position="168"/>
    </location>
</feature>
<dbReference type="RefSeq" id="WP_062236464.1">
    <property type="nucleotide sequence ID" value="NZ_JBPJFL010000002.1"/>
</dbReference>
<keyword evidence="4 7" id="KW-0472">Membrane</keyword>
<dbReference type="Gene3D" id="1.20.1250.20">
    <property type="entry name" value="MFS general substrate transporter like domains"/>
    <property type="match status" value="1"/>
</dbReference>
<feature type="compositionally biased region" description="Basic and acidic residues" evidence="6">
    <location>
        <begin position="302"/>
        <end position="317"/>
    </location>
</feature>
<feature type="domain" description="Major facilitator superfamily (MFS) profile" evidence="8">
    <location>
        <begin position="22"/>
        <end position="547"/>
    </location>
</feature>
<sequence>MSTTLTESPPAGAQPYTRRWAAAAVMMIAALMDLLDVTIVNMAIPSVGRDLHASQSDLQWLVSAYLLGFAATLIVSGHLGDRFGRRGLFLAGVAGFGLASLACGIAQTPGQLIAARAVQGVTAAVLVPQVLGAFRTMFHGKERGAAFGMYGAVAGFASAIGLLAGGLLTDADLFGWGWRSVFLVNVPVAVGTFAAGLVLVPATKERSAGRPDVPGSLLLAGGLVAVVLPLVQGRENGWPVWGWVCMAGGVCAVVGLGVFEARRGSRRGMRGAVAERGTEGRTAEGCVTAERAGEGRVTAGRTAERGAAERRTAERGAAEQGGVAERGAAERRTAVGRPGIVPLLPARAFRLPAFSVGVLVQLLFSVGMQGFFLVFALWLQGGQGYTPLQAGVLTVAFSAGAFLTAPVADGLAVRFGRLVLGAGALLMAGGFGWVWSGVDSAAAVHTGAWPLVPGLVLAGAGLGLLAVPLVNVVLSAVPGELAGGASGIFSTAQQFGGAVGAGIVGTVFFSHADEGPGAALGAAMPWVVGGFVVSAALCGVLPRRGRGEV</sequence>
<feature type="transmembrane region" description="Helical" evidence="7">
    <location>
        <begin position="238"/>
        <end position="259"/>
    </location>
</feature>
<gene>
    <name evidence="9" type="ORF">AQJ54_11270</name>
</gene>